<organism evidence="2 3">
    <name type="scientific">Phlebiopsis gigantea (strain 11061_1 CR5-6)</name>
    <name type="common">White-rot fungus</name>
    <name type="synonym">Peniophora gigantea</name>
    <dbReference type="NCBI Taxonomy" id="745531"/>
    <lineage>
        <taxon>Eukaryota</taxon>
        <taxon>Fungi</taxon>
        <taxon>Dikarya</taxon>
        <taxon>Basidiomycota</taxon>
        <taxon>Agaricomycotina</taxon>
        <taxon>Agaricomycetes</taxon>
        <taxon>Polyporales</taxon>
        <taxon>Phanerochaetaceae</taxon>
        <taxon>Phlebiopsis</taxon>
    </lineage>
</organism>
<feature type="transmembrane region" description="Helical" evidence="1">
    <location>
        <begin position="84"/>
        <end position="107"/>
    </location>
</feature>
<dbReference type="OrthoDB" id="2562239at2759"/>
<gene>
    <name evidence="2" type="ORF">PHLGIDRAFT_72441</name>
</gene>
<feature type="transmembrane region" description="Helical" evidence="1">
    <location>
        <begin position="46"/>
        <end position="64"/>
    </location>
</feature>
<evidence type="ECO:0000313" key="2">
    <source>
        <dbReference type="EMBL" id="KIP06617.1"/>
    </source>
</evidence>
<dbReference type="HOGENOM" id="CLU_1421639_0_0_1"/>
<keyword evidence="3" id="KW-1185">Reference proteome</keyword>
<accession>A0A0C3S775</accession>
<keyword evidence="1" id="KW-0812">Transmembrane</keyword>
<sequence length="197" mass="22154">MVSFPAPVGGVPFEEDFAPSVIFAVVFAILVFLGVYRLARASTRTLVILAPLIFCTERVVTWSLRAKQAKTPSEELDRNLTIYWQVAFAAAYMTIWTCLVNILRCVLVATTKGSKTLSYTAPLSYTNDYALPTEEDRPRARFWYRRVLGVIAFASWITVITGTLLGYNYVNAENDASKGQSVETLRRVKLSFMIMSR</sequence>
<feature type="transmembrane region" description="Helical" evidence="1">
    <location>
        <begin position="20"/>
        <end position="39"/>
    </location>
</feature>
<dbReference type="Proteomes" id="UP000053257">
    <property type="component" value="Unassembled WGS sequence"/>
</dbReference>
<protein>
    <submittedName>
        <fullName evidence="2">Uncharacterized protein</fullName>
    </submittedName>
</protein>
<feature type="transmembrane region" description="Helical" evidence="1">
    <location>
        <begin position="147"/>
        <end position="170"/>
    </location>
</feature>
<dbReference type="EMBL" id="KN840514">
    <property type="protein sequence ID" value="KIP06617.1"/>
    <property type="molecule type" value="Genomic_DNA"/>
</dbReference>
<evidence type="ECO:0000313" key="3">
    <source>
        <dbReference type="Proteomes" id="UP000053257"/>
    </source>
</evidence>
<proteinExistence type="predicted"/>
<keyword evidence="1" id="KW-0472">Membrane</keyword>
<dbReference type="AlphaFoldDB" id="A0A0C3S775"/>
<name>A0A0C3S775_PHLG1</name>
<reference evidence="2 3" key="1">
    <citation type="journal article" date="2014" name="PLoS Genet.">
        <title>Analysis of the Phlebiopsis gigantea genome, transcriptome and secretome provides insight into its pioneer colonization strategies of wood.</title>
        <authorList>
            <person name="Hori C."/>
            <person name="Ishida T."/>
            <person name="Igarashi K."/>
            <person name="Samejima M."/>
            <person name="Suzuki H."/>
            <person name="Master E."/>
            <person name="Ferreira P."/>
            <person name="Ruiz-Duenas F.J."/>
            <person name="Held B."/>
            <person name="Canessa P."/>
            <person name="Larrondo L.F."/>
            <person name="Schmoll M."/>
            <person name="Druzhinina I.S."/>
            <person name="Kubicek C.P."/>
            <person name="Gaskell J.A."/>
            <person name="Kersten P."/>
            <person name="St John F."/>
            <person name="Glasner J."/>
            <person name="Sabat G."/>
            <person name="Splinter BonDurant S."/>
            <person name="Syed K."/>
            <person name="Yadav J."/>
            <person name="Mgbeahuruike A.C."/>
            <person name="Kovalchuk A."/>
            <person name="Asiegbu F.O."/>
            <person name="Lackner G."/>
            <person name="Hoffmeister D."/>
            <person name="Rencoret J."/>
            <person name="Gutierrez A."/>
            <person name="Sun H."/>
            <person name="Lindquist E."/>
            <person name="Barry K."/>
            <person name="Riley R."/>
            <person name="Grigoriev I.V."/>
            <person name="Henrissat B."/>
            <person name="Kues U."/>
            <person name="Berka R.M."/>
            <person name="Martinez A.T."/>
            <person name="Covert S.F."/>
            <person name="Blanchette R.A."/>
            <person name="Cullen D."/>
        </authorList>
    </citation>
    <scope>NUCLEOTIDE SEQUENCE [LARGE SCALE GENOMIC DNA]</scope>
    <source>
        <strain evidence="2 3">11061_1 CR5-6</strain>
    </source>
</reference>
<evidence type="ECO:0000256" key="1">
    <source>
        <dbReference type="SAM" id="Phobius"/>
    </source>
</evidence>
<keyword evidence="1" id="KW-1133">Transmembrane helix</keyword>